<organism evidence="2 3">
    <name type="scientific">Eubacterium ventriosum</name>
    <dbReference type="NCBI Taxonomy" id="39496"/>
    <lineage>
        <taxon>Bacteria</taxon>
        <taxon>Bacillati</taxon>
        <taxon>Bacillota</taxon>
        <taxon>Clostridia</taxon>
        <taxon>Eubacteriales</taxon>
        <taxon>Eubacteriaceae</taxon>
        <taxon>Eubacterium</taxon>
    </lineage>
</organism>
<comment type="caution">
    <text evidence="2">The sequence shown here is derived from an EMBL/GenBank/DDBJ whole genome shotgun (WGS) entry which is preliminary data.</text>
</comment>
<dbReference type="CDD" id="cd00093">
    <property type="entry name" value="HTH_XRE"/>
    <property type="match status" value="1"/>
</dbReference>
<dbReference type="EMBL" id="QSFD01000005">
    <property type="protein sequence ID" value="RHA18723.1"/>
    <property type="molecule type" value="Genomic_DNA"/>
</dbReference>
<dbReference type="SUPFAM" id="SSF47413">
    <property type="entry name" value="lambda repressor-like DNA-binding domains"/>
    <property type="match status" value="1"/>
</dbReference>
<dbReference type="InterPro" id="IPR001387">
    <property type="entry name" value="Cro/C1-type_HTH"/>
</dbReference>
<evidence type="ECO:0000313" key="2">
    <source>
        <dbReference type="EMBL" id="RHA18723.1"/>
    </source>
</evidence>
<feature type="domain" description="HTH cro/C1-type" evidence="1">
    <location>
        <begin position="24"/>
        <end position="78"/>
    </location>
</feature>
<dbReference type="Proteomes" id="UP000284779">
    <property type="component" value="Unassembled WGS sequence"/>
</dbReference>
<sequence length="120" mass="13716">MYGCSGGELMIEFEYDKTGVGKRMELLRSKAKSTREKVSEDIDISKDSLYAYEKGKSIMSAEVMAKVCILYNTSMEYLLTGCEPKYNVIIPEIMISLGKYNVEQQKHMYAALNHMMKVFV</sequence>
<dbReference type="InterPro" id="IPR010982">
    <property type="entry name" value="Lambda_DNA-bd_dom_sf"/>
</dbReference>
<dbReference type="Gene3D" id="1.10.260.40">
    <property type="entry name" value="lambda repressor-like DNA-binding domains"/>
    <property type="match status" value="1"/>
</dbReference>
<name>A0A413R8Z0_9FIRM</name>
<accession>A0A413R8Z0</accession>
<evidence type="ECO:0000313" key="3">
    <source>
        <dbReference type="Proteomes" id="UP000284779"/>
    </source>
</evidence>
<proteinExistence type="predicted"/>
<dbReference type="PROSITE" id="PS50943">
    <property type="entry name" value="HTH_CROC1"/>
    <property type="match status" value="1"/>
</dbReference>
<gene>
    <name evidence="2" type="ORF">DW944_06535</name>
</gene>
<evidence type="ECO:0000259" key="1">
    <source>
        <dbReference type="PROSITE" id="PS50943"/>
    </source>
</evidence>
<dbReference type="GO" id="GO:0003677">
    <property type="term" value="F:DNA binding"/>
    <property type="evidence" value="ECO:0007669"/>
    <property type="project" value="InterPro"/>
</dbReference>
<dbReference type="SMART" id="SM00530">
    <property type="entry name" value="HTH_XRE"/>
    <property type="match status" value="1"/>
</dbReference>
<dbReference type="Pfam" id="PF12844">
    <property type="entry name" value="HTH_19"/>
    <property type="match status" value="1"/>
</dbReference>
<reference evidence="2 3" key="1">
    <citation type="submission" date="2018-08" db="EMBL/GenBank/DDBJ databases">
        <title>A genome reference for cultivated species of the human gut microbiota.</title>
        <authorList>
            <person name="Zou Y."/>
            <person name="Xue W."/>
            <person name="Luo G."/>
        </authorList>
    </citation>
    <scope>NUCLEOTIDE SEQUENCE [LARGE SCALE GENOMIC DNA]</scope>
    <source>
        <strain evidence="2 3">AM44-11BH</strain>
    </source>
</reference>
<protein>
    <submittedName>
        <fullName evidence="2">XRE family transcriptional regulator</fullName>
    </submittedName>
</protein>
<keyword evidence="3" id="KW-1185">Reference proteome</keyword>
<dbReference type="AlphaFoldDB" id="A0A413R8Z0"/>